<name>A0A1I7YEA8_9BILA</name>
<dbReference type="Proteomes" id="UP000095287">
    <property type="component" value="Unplaced"/>
</dbReference>
<organism evidence="3 4">
    <name type="scientific">Steinernema glaseri</name>
    <dbReference type="NCBI Taxonomy" id="37863"/>
    <lineage>
        <taxon>Eukaryota</taxon>
        <taxon>Metazoa</taxon>
        <taxon>Ecdysozoa</taxon>
        <taxon>Nematoda</taxon>
        <taxon>Chromadorea</taxon>
        <taxon>Rhabditida</taxon>
        <taxon>Tylenchina</taxon>
        <taxon>Panagrolaimomorpha</taxon>
        <taxon>Strongyloidoidea</taxon>
        <taxon>Steinernematidae</taxon>
        <taxon>Steinernema</taxon>
    </lineage>
</organism>
<evidence type="ECO:0000313" key="3">
    <source>
        <dbReference type="Proteomes" id="UP000095287"/>
    </source>
</evidence>
<evidence type="ECO:0000313" key="4">
    <source>
        <dbReference type="WBParaSite" id="L893_g15455.t1"/>
    </source>
</evidence>
<dbReference type="AlphaFoldDB" id="A0A1I7YEA8"/>
<dbReference type="InterPro" id="IPR041611">
    <property type="entry name" value="SKICH"/>
</dbReference>
<accession>A0A1I7YEA8</accession>
<evidence type="ECO:0000256" key="1">
    <source>
        <dbReference type="SAM" id="MobiDB-lite"/>
    </source>
</evidence>
<dbReference type="Gene3D" id="2.60.40.2840">
    <property type="match status" value="1"/>
</dbReference>
<dbReference type="WBParaSite" id="L893_g15455.t1">
    <property type="protein sequence ID" value="L893_g15455.t1"/>
    <property type="gene ID" value="L893_g15455"/>
</dbReference>
<proteinExistence type="predicted"/>
<evidence type="ECO:0000259" key="2">
    <source>
        <dbReference type="Pfam" id="PF17751"/>
    </source>
</evidence>
<reference evidence="4" key="1">
    <citation type="submission" date="2016-11" db="UniProtKB">
        <authorList>
            <consortium name="WormBaseParasite"/>
        </authorList>
    </citation>
    <scope>IDENTIFICATION</scope>
</reference>
<dbReference type="Pfam" id="PF17751">
    <property type="entry name" value="SKICH"/>
    <property type="match status" value="1"/>
</dbReference>
<feature type="domain" description="SKICH" evidence="2">
    <location>
        <begin position="40"/>
        <end position="97"/>
    </location>
</feature>
<feature type="region of interest" description="Disordered" evidence="1">
    <location>
        <begin position="99"/>
        <end position="133"/>
    </location>
</feature>
<sequence>MTRILTLAAADEDRGLIHRTMSPFSAPSGSLQPPAPTKKVLFLGVQKGYLHTQDIILDLVYHPSVTVSSKDWIAVLPAGYTHLAHFAAFKTAPTKQVIRPGSEDAPAEANNIVSDAAERSSAPRDETSANRPIRVVFRATETRGLLEPQGSKAYVCLKQKSKSQ</sequence>
<keyword evidence="3" id="KW-1185">Reference proteome</keyword>
<feature type="compositionally biased region" description="Basic and acidic residues" evidence="1">
    <location>
        <begin position="116"/>
        <end position="128"/>
    </location>
</feature>
<protein>
    <submittedName>
        <fullName evidence="4">LLGL domain-containing protein</fullName>
    </submittedName>
</protein>